<protein>
    <submittedName>
        <fullName evidence="2">Uncharacterized protein</fullName>
    </submittedName>
</protein>
<evidence type="ECO:0000256" key="1">
    <source>
        <dbReference type="SAM" id="Phobius"/>
    </source>
</evidence>
<gene>
    <name evidence="2" type="ORF">HGR00_05290</name>
</gene>
<dbReference type="EMBL" id="JABBZM010000003">
    <property type="protein sequence ID" value="NMV37314.1"/>
    <property type="molecule type" value="Genomic_DNA"/>
</dbReference>
<evidence type="ECO:0000313" key="3">
    <source>
        <dbReference type="Proteomes" id="UP000575469"/>
    </source>
</evidence>
<dbReference type="RefSeq" id="WP_169339473.1">
    <property type="nucleotide sequence ID" value="NZ_JABBZM010000003.1"/>
</dbReference>
<evidence type="ECO:0000313" key="2">
    <source>
        <dbReference type="EMBL" id="NMV37314.1"/>
    </source>
</evidence>
<reference evidence="2 3" key="1">
    <citation type="submission" date="2020-04" db="EMBL/GenBank/DDBJ databases">
        <title>Ralstonia insidiosa genome sequencing and assembly.</title>
        <authorList>
            <person name="Martins R.C.R."/>
            <person name="Perdigao-Neto L.V."/>
            <person name="Levin A.S.S."/>
            <person name="Costa S.F."/>
        </authorList>
    </citation>
    <scope>NUCLEOTIDE SEQUENCE [LARGE SCALE GENOMIC DNA]</scope>
    <source>
        <strain evidence="2 3">5047</strain>
    </source>
</reference>
<keyword evidence="1" id="KW-0812">Transmembrane</keyword>
<feature type="transmembrane region" description="Helical" evidence="1">
    <location>
        <begin position="27"/>
        <end position="46"/>
    </location>
</feature>
<comment type="caution">
    <text evidence="2">The sequence shown here is derived from an EMBL/GenBank/DDBJ whole genome shotgun (WGS) entry which is preliminary data.</text>
</comment>
<dbReference type="Proteomes" id="UP000575469">
    <property type="component" value="Unassembled WGS sequence"/>
</dbReference>
<keyword evidence="1" id="KW-1133">Transmembrane helix</keyword>
<accession>A0A848NXW2</accession>
<feature type="transmembrane region" description="Helical" evidence="1">
    <location>
        <begin position="67"/>
        <end position="87"/>
    </location>
</feature>
<organism evidence="2 3">
    <name type="scientific">Ralstonia insidiosa</name>
    <dbReference type="NCBI Taxonomy" id="190721"/>
    <lineage>
        <taxon>Bacteria</taxon>
        <taxon>Pseudomonadati</taxon>
        <taxon>Pseudomonadota</taxon>
        <taxon>Betaproteobacteria</taxon>
        <taxon>Burkholderiales</taxon>
        <taxon>Burkholderiaceae</taxon>
        <taxon>Ralstonia</taxon>
    </lineage>
</organism>
<name>A0A848NXW2_9RALS</name>
<feature type="transmembrane region" description="Helical" evidence="1">
    <location>
        <begin position="99"/>
        <end position="132"/>
    </location>
</feature>
<sequence length="497" mass="54502">MIAFLLLALLTVPVARLIGARENAAMRWLWLQIAAIQGYVVLAIFMRDAGDLLREGALYGAGSGGSGPNWLLALCMSVATTVVVQLRRRATRPYSTAVFVFQLAVAGVVFHWATAMAGIQAFWLALPLVFILSKVDFGRRWQDVTGEVDATHYASSLLELSYTPGSDTFDIVFKKSKQVQLLSLPSSEQGLLMQSQSDQQRAGFQKEHVKPVKLPFAAQGLPLMHELLNAYMAHANANSCFGDPCPNLHIRYHEEQRAFTPTSTQTTYVPGSTSTGWTNDGQMVMVDTPGKTITTEVQTGPTSWVPSGYCTVLVEVNLNDVCYSCTMTTIPKKEAELIASVGRAINEKVFATIQAKQDADRARDQQAAKLRREASQQNAAEAVRQALEGAGFPEPVEGVFSWYRHDQNGSLIELIAADRTGRALVMAGQGAERWQGLWQGAEAKLEGNALKLKVVDEAYRTQHLTERRFSVMVNAGQNELQTWCDRVNLLAAGTSDT</sequence>
<proteinExistence type="predicted"/>
<keyword evidence="1" id="KW-0472">Membrane</keyword>
<dbReference type="AlphaFoldDB" id="A0A848NXW2"/>